<evidence type="ECO:0000313" key="3">
    <source>
        <dbReference type="Proteomes" id="UP000198814"/>
    </source>
</evidence>
<dbReference type="PANTHER" id="PTHR46211:SF14">
    <property type="entry name" value="GLYCEROPHOSPHODIESTER PHOSPHODIESTERASE"/>
    <property type="match status" value="1"/>
</dbReference>
<dbReference type="OrthoDB" id="9795622at2"/>
<dbReference type="Pfam" id="PF03009">
    <property type="entry name" value="GDPD"/>
    <property type="match status" value="1"/>
</dbReference>
<dbReference type="PROSITE" id="PS51704">
    <property type="entry name" value="GP_PDE"/>
    <property type="match status" value="1"/>
</dbReference>
<evidence type="ECO:0000313" key="2">
    <source>
        <dbReference type="EMBL" id="SEO10416.1"/>
    </source>
</evidence>
<dbReference type="RefSeq" id="WP_090316344.1">
    <property type="nucleotide sequence ID" value="NZ_FNOE01000004.1"/>
</dbReference>
<gene>
    <name evidence="2" type="ORF">SAMN05216333_104109</name>
</gene>
<dbReference type="GO" id="GO:0008081">
    <property type="term" value="F:phosphoric diester hydrolase activity"/>
    <property type="evidence" value="ECO:0007669"/>
    <property type="project" value="InterPro"/>
</dbReference>
<dbReference type="Gene3D" id="3.20.20.190">
    <property type="entry name" value="Phosphatidylinositol (PI) phosphodiesterase"/>
    <property type="match status" value="1"/>
</dbReference>
<dbReference type="SUPFAM" id="SSF51695">
    <property type="entry name" value="PLC-like phosphodiesterases"/>
    <property type="match status" value="1"/>
</dbReference>
<dbReference type="InterPro" id="IPR017946">
    <property type="entry name" value="PLC-like_Pdiesterase_TIM-brl"/>
</dbReference>
<evidence type="ECO:0000259" key="1">
    <source>
        <dbReference type="PROSITE" id="PS51704"/>
    </source>
</evidence>
<dbReference type="InterPro" id="IPR030395">
    <property type="entry name" value="GP_PDE_dom"/>
</dbReference>
<keyword evidence="3" id="KW-1185">Reference proteome</keyword>
<accession>A0A1H8LZW5</accession>
<reference evidence="3" key="1">
    <citation type="submission" date="2016-10" db="EMBL/GenBank/DDBJ databases">
        <authorList>
            <person name="Varghese N."/>
            <person name="Submissions S."/>
        </authorList>
    </citation>
    <scope>NUCLEOTIDE SEQUENCE [LARGE SCALE GENOMIC DNA]</scope>
    <source>
        <strain evidence="3">Nm76</strain>
    </source>
</reference>
<feature type="domain" description="GP-PDE" evidence="1">
    <location>
        <begin position="12"/>
        <end position="248"/>
    </location>
</feature>
<dbReference type="EMBL" id="FODO01000004">
    <property type="protein sequence ID" value="SEO10416.1"/>
    <property type="molecule type" value="Genomic_DNA"/>
</dbReference>
<dbReference type="GO" id="GO:0006629">
    <property type="term" value="P:lipid metabolic process"/>
    <property type="evidence" value="ECO:0007669"/>
    <property type="project" value="InterPro"/>
</dbReference>
<proteinExistence type="predicted"/>
<dbReference type="AlphaFoldDB" id="A0A1H8LZW5"/>
<organism evidence="2 3">
    <name type="scientific">Nitrosomonas oligotropha</name>
    <dbReference type="NCBI Taxonomy" id="42354"/>
    <lineage>
        <taxon>Bacteria</taxon>
        <taxon>Pseudomonadati</taxon>
        <taxon>Pseudomonadota</taxon>
        <taxon>Betaproteobacteria</taxon>
        <taxon>Nitrosomonadales</taxon>
        <taxon>Nitrosomonadaceae</taxon>
        <taxon>Nitrosomonas</taxon>
    </lineage>
</organism>
<sequence>MSELDNQPRKKSLVFAHRGANREALENTRSAFDKALGYAIDGIETDVQLSRDEIAVLWHDRFLNKIGLDGKRIDDFDYRELKALIHPESDGEGIMTLQDFLAAYRTRCRLLVEVKNRDWEQVSRHQLKIRQTLDLIGESPEQHIAVSSFNLASLVYAHQYQPEFPLIYNLETDQTIADVRALLSTHAFLYGFCLPIQITDRAITDLLRAHGKCIAVYTCNSDAEIMQALQLGVDILISDVPQQALTLRDQ</sequence>
<dbReference type="CDD" id="cd08556">
    <property type="entry name" value="GDPD"/>
    <property type="match status" value="1"/>
</dbReference>
<dbReference type="STRING" id="42354.SAMN05216333_104109"/>
<protein>
    <submittedName>
        <fullName evidence="2">Glycerophosphoryl diester phosphodiesterase</fullName>
    </submittedName>
</protein>
<dbReference type="PANTHER" id="PTHR46211">
    <property type="entry name" value="GLYCEROPHOSPHORYL DIESTER PHOSPHODIESTERASE"/>
    <property type="match status" value="1"/>
</dbReference>
<name>A0A1H8LZW5_9PROT</name>
<dbReference type="Proteomes" id="UP000198814">
    <property type="component" value="Unassembled WGS sequence"/>
</dbReference>